<feature type="region of interest" description="Disordered" evidence="4">
    <location>
        <begin position="43"/>
        <end position="68"/>
    </location>
</feature>
<feature type="compositionally biased region" description="Polar residues" evidence="4">
    <location>
        <begin position="1"/>
        <end position="14"/>
    </location>
</feature>
<reference evidence="6" key="1">
    <citation type="submission" date="2023-06" db="EMBL/GenBank/DDBJ databases">
        <authorList>
            <person name="Kurt Z."/>
        </authorList>
    </citation>
    <scope>NUCLEOTIDE SEQUENCE</scope>
</reference>
<accession>A0AA86P1Z2</accession>
<keyword evidence="8" id="KW-1185">Reference proteome</keyword>
<dbReference type="AlphaFoldDB" id="A0AA86P1Z2"/>
<evidence type="ECO:0000313" key="6">
    <source>
        <dbReference type="EMBL" id="CAI9929670.1"/>
    </source>
</evidence>
<comment type="similarity">
    <text evidence="1">Belongs to the peptidase C48 family.</text>
</comment>
<keyword evidence="3" id="KW-0378">Hydrolase</keyword>
<feature type="region of interest" description="Disordered" evidence="4">
    <location>
        <begin position="1"/>
        <end position="20"/>
    </location>
</feature>
<evidence type="ECO:0000313" key="7">
    <source>
        <dbReference type="EMBL" id="CAL5992854.1"/>
    </source>
</evidence>
<evidence type="ECO:0000256" key="4">
    <source>
        <dbReference type="SAM" id="MobiDB-lite"/>
    </source>
</evidence>
<dbReference type="InterPro" id="IPR038765">
    <property type="entry name" value="Papain-like_cys_pep_sf"/>
</dbReference>
<comment type="caution">
    <text evidence="6">The sequence shown here is derived from an EMBL/GenBank/DDBJ whole genome shotgun (WGS) entry which is preliminary data.</text>
</comment>
<dbReference type="EMBL" id="CATOUU010000440">
    <property type="protein sequence ID" value="CAI9929670.1"/>
    <property type="molecule type" value="Genomic_DNA"/>
</dbReference>
<proteinExistence type="inferred from homology"/>
<dbReference type="Proteomes" id="UP001642409">
    <property type="component" value="Unassembled WGS sequence"/>
</dbReference>
<organism evidence="6">
    <name type="scientific">Hexamita inflata</name>
    <dbReference type="NCBI Taxonomy" id="28002"/>
    <lineage>
        <taxon>Eukaryota</taxon>
        <taxon>Metamonada</taxon>
        <taxon>Diplomonadida</taxon>
        <taxon>Hexamitidae</taxon>
        <taxon>Hexamitinae</taxon>
        <taxon>Hexamita</taxon>
    </lineage>
</organism>
<protein>
    <recommendedName>
        <fullName evidence="5">Ubiquitin-like protease family profile domain-containing protein</fullName>
    </recommendedName>
</protein>
<dbReference type="GO" id="GO:0008234">
    <property type="term" value="F:cysteine-type peptidase activity"/>
    <property type="evidence" value="ECO:0007669"/>
    <property type="project" value="InterPro"/>
</dbReference>
<dbReference type="SUPFAM" id="SSF54001">
    <property type="entry name" value="Cysteine proteinases"/>
    <property type="match status" value="1"/>
</dbReference>
<evidence type="ECO:0000256" key="2">
    <source>
        <dbReference type="ARBA" id="ARBA00022670"/>
    </source>
</evidence>
<feature type="compositionally biased region" description="Polar residues" evidence="4">
    <location>
        <begin position="43"/>
        <end position="61"/>
    </location>
</feature>
<evidence type="ECO:0000259" key="5">
    <source>
        <dbReference type="Pfam" id="PF02902"/>
    </source>
</evidence>
<dbReference type="InterPro" id="IPR003653">
    <property type="entry name" value="Peptidase_C48_C"/>
</dbReference>
<keyword evidence="2" id="KW-0645">Protease</keyword>
<sequence length="536" mass="62792">MNNQPNEQNSQGTRVNYGASKVTLKSDSQEFKEKVQKIQANPTKTVFTSPVQQMQSPSTAKTVEKKTDVQQITDLNQEQQPNQKESVSTPNKVFGFMKQFASGFVGLVSKNTQQSPVNNIQTPKQPQPEQNDQKLESEKKLEQKLEKIKKNNKEKPVKQQQKIKQPSVEDLPAIPFIPIQTIPDMDFLNVYVTSDSSLNYQQKQEFIENIEPRYILRQISQQLKEFSKKYDGVYDNQLWDSKTKYTFTQQIKQHEYLTNRQEHLKLLKLQLITELERESEYEEAKLEYYQEFIEGTIPSPTPFKDHIFINNLMHKQKLDDSTLEAAMSVFTTQYSNLYFIPPNAYSNENIMKRFCDQICAKNDQSIIENQKPAYDFDEMQTFDTNVNTMNNLDSQFVQNTFIFSAVCTCCHWVGFIYILGQEHAYYFDSLDSQPDQEQQNKFLNFLKKLTSKTVTFKKLRISSQRNDYDCGFCLLLVLYKILNIQTIPSYTIRFTQDEVDAFRLFLLFYFLQWSTFVERQEVTIPVDLDNSIVDID</sequence>
<feature type="region of interest" description="Disordered" evidence="4">
    <location>
        <begin position="114"/>
        <end position="136"/>
    </location>
</feature>
<feature type="domain" description="Ubiquitin-like protease family profile" evidence="5">
    <location>
        <begin position="370"/>
        <end position="503"/>
    </location>
</feature>
<name>A0AA86P1Z2_9EUKA</name>
<gene>
    <name evidence="7" type="ORF">HINF_LOCUS12784</name>
    <name evidence="6" type="ORF">HINF_LOCUS17315</name>
</gene>
<dbReference type="Gene3D" id="3.40.395.10">
    <property type="entry name" value="Adenoviral Proteinase, Chain A"/>
    <property type="match status" value="1"/>
</dbReference>
<feature type="compositionally biased region" description="Polar residues" evidence="4">
    <location>
        <begin position="114"/>
        <end position="130"/>
    </location>
</feature>
<evidence type="ECO:0000313" key="8">
    <source>
        <dbReference type="Proteomes" id="UP001642409"/>
    </source>
</evidence>
<dbReference type="Pfam" id="PF02902">
    <property type="entry name" value="Peptidase_C48"/>
    <property type="match status" value="1"/>
</dbReference>
<evidence type="ECO:0000256" key="1">
    <source>
        <dbReference type="ARBA" id="ARBA00005234"/>
    </source>
</evidence>
<reference evidence="7 8" key="2">
    <citation type="submission" date="2024-07" db="EMBL/GenBank/DDBJ databases">
        <authorList>
            <person name="Akdeniz Z."/>
        </authorList>
    </citation>
    <scope>NUCLEOTIDE SEQUENCE [LARGE SCALE GENOMIC DNA]</scope>
</reference>
<dbReference type="GO" id="GO:0006508">
    <property type="term" value="P:proteolysis"/>
    <property type="evidence" value="ECO:0007669"/>
    <property type="project" value="UniProtKB-KW"/>
</dbReference>
<dbReference type="EMBL" id="CAXDID020000029">
    <property type="protein sequence ID" value="CAL5992854.1"/>
    <property type="molecule type" value="Genomic_DNA"/>
</dbReference>
<evidence type="ECO:0000256" key="3">
    <source>
        <dbReference type="ARBA" id="ARBA00022801"/>
    </source>
</evidence>